<comment type="caution">
    <text evidence="7">The sequence shown here is derived from an EMBL/GenBank/DDBJ whole genome shotgun (WGS) entry which is preliminary data.</text>
</comment>
<keyword evidence="3" id="KW-0274">FAD</keyword>
<dbReference type="GO" id="GO:0016614">
    <property type="term" value="F:oxidoreductase activity, acting on CH-OH group of donors"/>
    <property type="evidence" value="ECO:0007669"/>
    <property type="project" value="InterPro"/>
</dbReference>
<dbReference type="InterPro" id="IPR007867">
    <property type="entry name" value="GMC_OxRtase_C"/>
</dbReference>
<comment type="similarity">
    <text evidence="1">Belongs to the GMC oxidoreductase family.</text>
</comment>
<gene>
    <name evidence="7" type="ORF">Tasa_015_069</name>
</gene>
<evidence type="ECO:0000259" key="6">
    <source>
        <dbReference type="Pfam" id="PF05199"/>
    </source>
</evidence>
<dbReference type="InterPro" id="IPR000172">
    <property type="entry name" value="GMC_OxRdtase_N"/>
</dbReference>
<dbReference type="GO" id="GO:0050660">
    <property type="term" value="F:flavin adenine dinucleotide binding"/>
    <property type="evidence" value="ECO:0007669"/>
    <property type="project" value="InterPro"/>
</dbReference>
<dbReference type="Gene3D" id="3.50.50.60">
    <property type="entry name" value="FAD/NAD(P)-binding domain"/>
    <property type="match status" value="2"/>
</dbReference>
<dbReference type="SUPFAM" id="SSF54373">
    <property type="entry name" value="FAD-linked reductases, C-terminal domain"/>
    <property type="match status" value="1"/>
</dbReference>
<protein>
    <submittedName>
        <fullName evidence="7">Oxidoreductase NAD(P)-binding subunit</fullName>
    </submittedName>
</protein>
<evidence type="ECO:0000256" key="1">
    <source>
        <dbReference type="ARBA" id="ARBA00010790"/>
    </source>
</evidence>
<dbReference type="Pfam" id="PF00732">
    <property type="entry name" value="GMC_oxred_N"/>
    <property type="match status" value="1"/>
</dbReference>
<keyword evidence="4" id="KW-0560">Oxidoreductase</keyword>
<sequence length="447" mass="49886">MGSNNSGKAVGGSTVHYAMVSLRFRPEWFRSRSLLGYGAVWPLDWREMWTYYAQAEQDLAIAGPVSYPWGPSRPRYPYRAHEINGAAALLARGAEAMGYKWTETPLATVSAPRGDFPSCVNRGFCRGGCSTNAKQSQLVTYIPRALKAGAEIRDLAMVGRIEVDDAGTARGVHYHREGQWHFQRAKHVIVAGYAIETPRLLLNSATDRFRDGLSNSSGLVGRNLMVQSNQAVYGVMDEAVRWNKGPPSLTITEHWNYEDRKDFFGGYCWMAQGPLPLEWSAAMSSSRKLWGAGLREKMADYNHQVGLKMVGEMLPSLDNRVTLADEKDQYGLPISRITYSWQDNDRTMIQHALGEMQRSLELIGARDVWRQENDTNHLAGTARMGFNRDSSVVNADCRSWDIPNLWICDGSVFPTTGGVNPSLTITAIALRTADRIRALHRSGDISF</sequence>
<keyword evidence="8" id="KW-1185">Reference proteome</keyword>
<evidence type="ECO:0000256" key="2">
    <source>
        <dbReference type="ARBA" id="ARBA00022630"/>
    </source>
</evidence>
<reference evidence="7 8" key="1">
    <citation type="submission" date="2012-10" db="EMBL/GenBank/DDBJ databases">
        <title>Genome sequencing of Tanticharoenia sakaeratensis NBRC 103193.</title>
        <authorList>
            <person name="Azuma Y."/>
            <person name="Hadano H."/>
            <person name="Hirakawa H."/>
            <person name="Matsushita K."/>
        </authorList>
    </citation>
    <scope>NUCLEOTIDE SEQUENCE [LARGE SCALE GENOMIC DNA]</scope>
    <source>
        <strain evidence="7 8">NBRC 103193</strain>
    </source>
</reference>
<dbReference type="EMBL" id="BALE01000015">
    <property type="protein sequence ID" value="GAN54080.1"/>
    <property type="molecule type" value="Genomic_DNA"/>
</dbReference>
<evidence type="ECO:0000313" key="7">
    <source>
        <dbReference type="EMBL" id="GAN54080.1"/>
    </source>
</evidence>
<dbReference type="SUPFAM" id="SSF51905">
    <property type="entry name" value="FAD/NAD(P)-binding domain"/>
    <property type="match status" value="1"/>
</dbReference>
<dbReference type="PANTHER" id="PTHR46056:SF12">
    <property type="entry name" value="LONG-CHAIN-ALCOHOL OXIDASE"/>
    <property type="match status" value="1"/>
</dbReference>
<evidence type="ECO:0000313" key="8">
    <source>
        <dbReference type="Proteomes" id="UP000032679"/>
    </source>
</evidence>
<feature type="domain" description="Glucose-methanol-choline oxidoreductase C-terminal" evidence="6">
    <location>
        <begin position="317"/>
        <end position="429"/>
    </location>
</feature>
<keyword evidence="2" id="KW-0285">Flavoprotein</keyword>
<proteinExistence type="inferred from homology"/>
<name>A0A0D6MKT9_9PROT</name>
<feature type="domain" description="Glucose-methanol-choline oxidoreductase N-terminal" evidence="5">
    <location>
        <begin position="6"/>
        <end position="226"/>
    </location>
</feature>
<dbReference type="STRING" id="1231623.Tasa_015_069"/>
<dbReference type="Proteomes" id="UP000032679">
    <property type="component" value="Unassembled WGS sequence"/>
</dbReference>
<dbReference type="PANTHER" id="PTHR46056">
    <property type="entry name" value="LONG-CHAIN-ALCOHOL OXIDASE"/>
    <property type="match status" value="1"/>
</dbReference>
<dbReference type="InterPro" id="IPR036188">
    <property type="entry name" value="FAD/NAD-bd_sf"/>
</dbReference>
<accession>A0A0D6MKT9</accession>
<dbReference type="AlphaFoldDB" id="A0A0D6MKT9"/>
<organism evidence="7 8">
    <name type="scientific">Tanticharoenia sakaeratensis NBRC 103193</name>
    <dbReference type="NCBI Taxonomy" id="1231623"/>
    <lineage>
        <taxon>Bacteria</taxon>
        <taxon>Pseudomonadati</taxon>
        <taxon>Pseudomonadota</taxon>
        <taxon>Alphaproteobacteria</taxon>
        <taxon>Acetobacterales</taxon>
        <taxon>Acetobacteraceae</taxon>
        <taxon>Tanticharoenia</taxon>
    </lineage>
</organism>
<evidence type="ECO:0000259" key="5">
    <source>
        <dbReference type="Pfam" id="PF00732"/>
    </source>
</evidence>
<evidence type="ECO:0000256" key="4">
    <source>
        <dbReference type="ARBA" id="ARBA00023002"/>
    </source>
</evidence>
<evidence type="ECO:0000256" key="3">
    <source>
        <dbReference type="ARBA" id="ARBA00022827"/>
    </source>
</evidence>
<dbReference type="Pfam" id="PF05199">
    <property type="entry name" value="GMC_oxred_C"/>
    <property type="match status" value="1"/>
</dbReference>